<organism evidence="2 3">
    <name type="scientific">Pontibacter virosus</name>
    <dbReference type="NCBI Taxonomy" id="1765052"/>
    <lineage>
        <taxon>Bacteria</taxon>
        <taxon>Pseudomonadati</taxon>
        <taxon>Bacteroidota</taxon>
        <taxon>Cytophagia</taxon>
        <taxon>Cytophagales</taxon>
        <taxon>Hymenobacteraceae</taxon>
        <taxon>Pontibacter</taxon>
    </lineage>
</organism>
<keyword evidence="3" id="KW-1185">Reference proteome</keyword>
<dbReference type="Proteomes" id="UP000245466">
    <property type="component" value="Unassembled WGS sequence"/>
</dbReference>
<reference evidence="2 3" key="1">
    <citation type="submission" date="2018-04" db="EMBL/GenBank/DDBJ databases">
        <title>Genomic Encyclopedia of Type Strains, Phase IV (KMG-IV): sequencing the most valuable type-strain genomes for metagenomic binning, comparative biology and taxonomic classification.</title>
        <authorList>
            <person name="Goeker M."/>
        </authorList>
    </citation>
    <scope>NUCLEOTIDE SEQUENCE [LARGE SCALE GENOMIC DNA]</scope>
    <source>
        <strain evidence="2 3">DSM 100231</strain>
    </source>
</reference>
<evidence type="ECO:0000313" key="2">
    <source>
        <dbReference type="EMBL" id="PVY41982.1"/>
    </source>
</evidence>
<name>A0A2U1B024_9BACT</name>
<keyword evidence="1" id="KW-0472">Membrane</keyword>
<accession>A0A2U1B024</accession>
<gene>
    <name evidence="2" type="ORF">C8E01_104355</name>
</gene>
<evidence type="ECO:0000313" key="3">
    <source>
        <dbReference type="Proteomes" id="UP000245466"/>
    </source>
</evidence>
<evidence type="ECO:0000256" key="1">
    <source>
        <dbReference type="SAM" id="Phobius"/>
    </source>
</evidence>
<keyword evidence="1" id="KW-0812">Transmembrane</keyword>
<proteinExistence type="predicted"/>
<protein>
    <submittedName>
        <fullName evidence="2">Uncharacterized protein</fullName>
    </submittedName>
</protein>
<comment type="caution">
    <text evidence="2">The sequence shown here is derived from an EMBL/GenBank/DDBJ whole genome shotgun (WGS) entry which is preliminary data.</text>
</comment>
<keyword evidence="1" id="KW-1133">Transmembrane helix</keyword>
<dbReference type="RefSeq" id="WP_116543012.1">
    <property type="nucleotide sequence ID" value="NZ_QEKI01000004.1"/>
</dbReference>
<sequence>MEIIFQSGEFYGEENSWIGDFFITSIGAFLGFCGALILFRYQLSVEKEKSGKVEKDSIERKLHYFTSLIHKITGASKEQADHLKTFDNSFSEDPFELPRPALVSSLDIRRFSEGLSHEEYYYAYISKFGLTKSTVYGYRRLYSYIDFLNMAFPQLDEVYKQSVIYHNELKSEYTDLVNESVHMARALVKQLVNDDKYNSLTEFLEERLHRNNENAATSSSLLLAQEEWVDAVSEFLKINYKDDETLSDLNQKLDRITNVFIFKEQANERIKEMFKKSCTKIEEAHQGLLEVSSSLVSTYISYQ</sequence>
<feature type="transmembrane region" description="Helical" evidence="1">
    <location>
        <begin position="17"/>
        <end position="39"/>
    </location>
</feature>
<dbReference type="OrthoDB" id="48898at2"/>
<dbReference type="AlphaFoldDB" id="A0A2U1B024"/>
<dbReference type="EMBL" id="QEKI01000004">
    <property type="protein sequence ID" value="PVY41982.1"/>
    <property type="molecule type" value="Genomic_DNA"/>
</dbReference>